<reference evidence="3" key="1">
    <citation type="journal article" date="2012" name="J. Bacteriol.">
        <title>Genome Sequence of Micromonospora lupini Lupac 08, Isolated from Root Nodules of Lupinus angustifolius.</title>
        <authorList>
            <person name="Alonso-Vega P."/>
            <person name="Normand P."/>
            <person name="Bacigalupe R."/>
            <person name="Pujic P."/>
            <person name="Lajus A."/>
            <person name="Vallenet D."/>
            <person name="Carro L."/>
            <person name="Coll P."/>
            <person name="Trujillo M.E."/>
        </authorList>
    </citation>
    <scope>NUCLEOTIDE SEQUENCE [LARGE SCALE GENOMIC DNA]</scope>
    <source>
        <strain evidence="3">Lupac 08</strain>
    </source>
</reference>
<evidence type="ECO:0000256" key="1">
    <source>
        <dbReference type="SAM" id="SignalP"/>
    </source>
</evidence>
<organism evidence="2 3">
    <name type="scientific">Micromonospora lupini str. Lupac 08</name>
    <dbReference type="NCBI Taxonomy" id="1150864"/>
    <lineage>
        <taxon>Bacteria</taxon>
        <taxon>Bacillati</taxon>
        <taxon>Actinomycetota</taxon>
        <taxon>Actinomycetes</taxon>
        <taxon>Micromonosporales</taxon>
        <taxon>Micromonosporaceae</taxon>
        <taxon>Micromonospora</taxon>
    </lineage>
</organism>
<keyword evidence="1" id="KW-0732">Signal</keyword>
<name>I0L3P8_9ACTN</name>
<gene>
    <name evidence="2" type="ORF">MILUP08_43355</name>
</gene>
<dbReference type="Proteomes" id="UP000003448">
    <property type="component" value="Unassembled WGS sequence"/>
</dbReference>
<proteinExistence type="predicted"/>
<comment type="caution">
    <text evidence="2">The sequence shown here is derived from an EMBL/GenBank/DDBJ whole genome shotgun (WGS) entry which is preliminary data.</text>
</comment>
<evidence type="ECO:0000313" key="3">
    <source>
        <dbReference type="Proteomes" id="UP000003448"/>
    </source>
</evidence>
<feature type="chain" id="PRO_5038462633" description="PKD domain-containing protein" evidence="1">
    <location>
        <begin position="26"/>
        <end position="134"/>
    </location>
</feature>
<feature type="signal peptide" evidence="1">
    <location>
        <begin position="1"/>
        <end position="25"/>
    </location>
</feature>
<accession>I0L3P8</accession>
<evidence type="ECO:0008006" key="4">
    <source>
        <dbReference type="Google" id="ProtNLM"/>
    </source>
</evidence>
<sequence>MQRTCPRVVPRALMALVATITCVIAATPSGAATAAPAQQPAVSVAGFSSVLTLNGRPAPNASGATPMVFPPSGNHAFTPQAPSWSFGDGNGSGSEQITYGSSLTEAWGYLLSSYMRSSSAMSRRTPTCTAAAPR</sequence>
<protein>
    <recommendedName>
        <fullName evidence="4">PKD domain-containing protein</fullName>
    </recommendedName>
</protein>
<dbReference type="STRING" id="1150864.MILUP08_43355"/>
<dbReference type="AlphaFoldDB" id="I0L3P8"/>
<evidence type="ECO:0000313" key="2">
    <source>
        <dbReference type="EMBL" id="CCH18445.1"/>
    </source>
</evidence>
<dbReference type="EMBL" id="CAIE01000026">
    <property type="protein sequence ID" value="CCH18445.1"/>
    <property type="molecule type" value="Genomic_DNA"/>
</dbReference>
<keyword evidence="3" id="KW-1185">Reference proteome</keyword>